<evidence type="ECO:0000259" key="5">
    <source>
        <dbReference type="Pfam" id="PF05198"/>
    </source>
</evidence>
<dbReference type="Gene3D" id="3.10.20.80">
    <property type="entry name" value="Translation initiation factor 3 (IF-3), N-terminal domain"/>
    <property type="match status" value="1"/>
</dbReference>
<dbReference type="SUPFAM" id="SSF55200">
    <property type="entry name" value="Translation initiation factor IF3, C-terminal domain"/>
    <property type="match status" value="1"/>
</dbReference>
<dbReference type="EMBL" id="CAMPGE010005157">
    <property type="protein sequence ID" value="CAI2364005.1"/>
    <property type="molecule type" value="Genomic_DNA"/>
</dbReference>
<dbReference type="InterPro" id="IPR036787">
    <property type="entry name" value="T_IF-3_N_sf"/>
</dbReference>
<dbReference type="PANTHER" id="PTHR10938">
    <property type="entry name" value="TRANSLATION INITIATION FACTOR IF-3"/>
    <property type="match status" value="1"/>
</dbReference>
<dbReference type="InterPro" id="IPR001288">
    <property type="entry name" value="Translation_initiation_fac_3"/>
</dbReference>
<dbReference type="Pfam" id="PF05198">
    <property type="entry name" value="IF3_N"/>
    <property type="match status" value="1"/>
</dbReference>
<organism evidence="6 7">
    <name type="scientific">Euplotes crassus</name>
    <dbReference type="NCBI Taxonomy" id="5936"/>
    <lineage>
        <taxon>Eukaryota</taxon>
        <taxon>Sar</taxon>
        <taxon>Alveolata</taxon>
        <taxon>Ciliophora</taxon>
        <taxon>Intramacronucleata</taxon>
        <taxon>Spirotrichea</taxon>
        <taxon>Hypotrichia</taxon>
        <taxon>Euplotida</taxon>
        <taxon>Euplotidae</taxon>
        <taxon>Moneuplotes</taxon>
    </lineage>
</organism>
<name>A0AAD1XB43_EUPCR</name>
<keyword evidence="4" id="KW-0175">Coiled coil</keyword>
<dbReference type="Proteomes" id="UP001295684">
    <property type="component" value="Unassembled WGS sequence"/>
</dbReference>
<dbReference type="InterPro" id="IPR019814">
    <property type="entry name" value="Translation_initiation_fac_3_N"/>
</dbReference>
<evidence type="ECO:0000256" key="2">
    <source>
        <dbReference type="ARBA" id="ARBA00022540"/>
    </source>
</evidence>
<evidence type="ECO:0000256" key="3">
    <source>
        <dbReference type="ARBA" id="ARBA00022917"/>
    </source>
</evidence>
<accession>A0AAD1XB43</accession>
<dbReference type="GO" id="GO:0003743">
    <property type="term" value="F:translation initiation factor activity"/>
    <property type="evidence" value="ECO:0007669"/>
    <property type="project" value="UniProtKB-KW"/>
</dbReference>
<protein>
    <recommendedName>
        <fullName evidence="5">Translation initiation factor 3 N-terminal domain-containing protein</fullName>
    </recommendedName>
</protein>
<gene>
    <name evidence="6" type="ORF">ECRASSUSDP1_LOCUS5345</name>
</gene>
<keyword evidence="2" id="KW-0396">Initiation factor</keyword>
<feature type="domain" description="Translation initiation factor 3 N-terminal" evidence="5">
    <location>
        <begin position="81"/>
        <end position="142"/>
    </location>
</feature>
<evidence type="ECO:0000256" key="4">
    <source>
        <dbReference type="SAM" id="Coils"/>
    </source>
</evidence>
<sequence>MYRLNLAKRVANCYKLCATQRRNFGMMKTTCFRPQPYLLKHSAMGMGSNPRFGFSTGMQKGTKVTPKILCDIIGAKYYLHNEEIDMSMDTQVRLFDENDTHLGIVTLAEARDKASELGIDLVVRNQKLSPPILKIMNYRKELVKRLFQKIGREAALKTEDPKNRKTIQMTTMISVHDLENKKRQAIQFLKKYPSLNFNMRVNKYDPENVQKGKIMLMNIAEELKSYAKVKVSPVEEEEKEDAPPAQADTSKTLEERILENKKIVEEARAEHEIQEDYVEDDEEDNFTTVKMVLESTVCFGEVDIDTLLENSTMEELMSNLPIGKLQTAEEAETAAEEEIEAKKYKGSRPELIFQSEQQNLMSKAQGRMSLKKKLKEKSLIFDEEDELTDEEESEEELFEEDFKKLEEKDEMREFHKLCKEGQEFCRKAFDATNNPLGFFNFRGVEKEDDGTK</sequence>
<feature type="coiled-coil region" evidence="4">
    <location>
        <begin position="250"/>
        <end position="284"/>
    </location>
</feature>
<dbReference type="PANTHER" id="PTHR10938:SF0">
    <property type="entry name" value="TRANSLATION INITIATION FACTOR IF-3, MITOCHONDRIAL"/>
    <property type="match status" value="1"/>
</dbReference>
<dbReference type="GO" id="GO:0032790">
    <property type="term" value="P:ribosome disassembly"/>
    <property type="evidence" value="ECO:0007669"/>
    <property type="project" value="TreeGrafter"/>
</dbReference>
<evidence type="ECO:0000256" key="1">
    <source>
        <dbReference type="ARBA" id="ARBA00005439"/>
    </source>
</evidence>
<evidence type="ECO:0000313" key="7">
    <source>
        <dbReference type="Proteomes" id="UP001295684"/>
    </source>
</evidence>
<dbReference type="GO" id="GO:0043022">
    <property type="term" value="F:ribosome binding"/>
    <property type="evidence" value="ECO:0007669"/>
    <property type="project" value="TreeGrafter"/>
</dbReference>
<reference evidence="6" key="1">
    <citation type="submission" date="2023-07" db="EMBL/GenBank/DDBJ databases">
        <authorList>
            <consortium name="AG Swart"/>
            <person name="Singh M."/>
            <person name="Singh A."/>
            <person name="Seah K."/>
            <person name="Emmerich C."/>
        </authorList>
    </citation>
    <scope>NUCLEOTIDE SEQUENCE</scope>
    <source>
        <strain evidence="6">DP1</strain>
    </source>
</reference>
<dbReference type="SUPFAM" id="SSF54364">
    <property type="entry name" value="Translation initiation factor IF3, N-terminal domain"/>
    <property type="match status" value="1"/>
</dbReference>
<evidence type="ECO:0000313" key="6">
    <source>
        <dbReference type="EMBL" id="CAI2364005.1"/>
    </source>
</evidence>
<dbReference type="NCBIfam" id="TIGR00168">
    <property type="entry name" value="infC"/>
    <property type="match status" value="1"/>
</dbReference>
<dbReference type="InterPro" id="IPR036788">
    <property type="entry name" value="T_IF-3_C_sf"/>
</dbReference>
<dbReference type="AlphaFoldDB" id="A0AAD1XB43"/>
<comment type="similarity">
    <text evidence="1">Belongs to the IF-3 family.</text>
</comment>
<dbReference type="Gene3D" id="3.30.110.10">
    <property type="entry name" value="Translation initiation factor 3 (IF-3), C-terminal domain"/>
    <property type="match status" value="1"/>
</dbReference>
<proteinExistence type="inferred from homology"/>
<keyword evidence="3" id="KW-0648">Protein biosynthesis</keyword>
<keyword evidence="7" id="KW-1185">Reference proteome</keyword>
<comment type="caution">
    <text evidence="6">The sequence shown here is derived from an EMBL/GenBank/DDBJ whole genome shotgun (WGS) entry which is preliminary data.</text>
</comment>